<keyword evidence="2" id="KW-1185">Reference proteome</keyword>
<evidence type="ECO:0000313" key="1">
    <source>
        <dbReference type="EMBL" id="KDN53448.1"/>
    </source>
</evidence>
<dbReference type="RefSeq" id="XP_013246287.1">
    <property type="nucleotide sequence ID" value="XM_013390833.1"/>
</dbReference>
<sequence length="99" mass="10821">MQGRQLLGSPLGRCALMQLLGGLRHTRGNCRCCVWKVGIIPCDRAVPLGSDLKEGRLLVSLVSQNTIEDCNSRLERAPKRVNLIGLVLPARLGSTQRSE</sequence>
<dbReference type="HOGENOM" id="CLU_2321989_0_0_1"/>
<organism evidence="1 2">
    <name type="scientific">Tilletiaria anomala (strain ATCC 24038 / CBS 436.72 / UBC 951)</name>
    <dbReference type="NCBI Taxonomy" id="1037660"/>
    <lineage>
        <taxon>Eukaryota</taxon>
        <taxon>Fungi</taxon>
        <taxon>Dikarya</taxon>
        <taxon>Basidiomycota</taxon>
        <taxon>Ustilaginomycotina</taxon>
        <taxon>Exobasidiomycetes</taxon>
        <taxon>Georgefischeriales</taxon>
        <taxon>Tilletiariaceae</taxon>
        <taxon>Tilletiaria</taxon>
    </lineage>
</organism>
<reference evidence="1 2" key="1">
    <citation type="submission" date="2014-05" db="EMBL/GenBank/DDBJ databases">
        <title>Draft genome sequence of a rare smut relative, Tilletiaria anomala UBC 951.</title>
        <authorList>
            <consortium name="DOE Joint Genome Institute"/>
            <person name="Toome M."/>
            <person name="Kuo A."/>
            <person name="Henrissat B."/>
            <person name="Lipzen A."/>
            <person name="Tritt A."/>
            <person name="Yoshinaga Y."/>
            <person name="Zane M."/>
            <person name="Barry K."/>
            <person name="Grigoriev I.V."/>
            <person name="Spatafora J.W."/>
            <person name="Aimea M.C."/>
        </authorList>
    </citation>
    <scope>NUCLEOTIDE SEQUENCE [LARGE SCALE GENOMIC DNA]</scope>
    <source>
        <strain evidence="1 2">UBC 951</strain>
    </source>
</reference>
<protein>
    <submittedName>
        <fullName evidence="1">Uncharacterized protein</fullName>
    </submittedName>
</protein>
<proteinExistence type="predicted"/>
<gene>
    <name evidence="1" type="ORF">K437DRAFT_253148</name>
</gene>
<dbReference type="AlphaFoldDB" id="A0A066WLH9"/>
<dbReference type="Proteomes" id="UP000027361">
    <property type="component" value="Unassembled WGS sequence"/>
</dbReference>
<name>A0A066WLH9_TILAU</name>
<dbReference type="InParanoid" id="A0A066WLH9"/>
<dbReference type="GeneID" id="25263490"/>
<comment type="caution">
    <text evidence="1">The sequence shown here is derived from an EMBL/GenBank/DDBJ whole genome shotgun (WGS) entry which is preliminary data.</text>
</comment>
<dbReference type="EMBL" id="JMSN01000002">
    <property type="protein sequence ID" value="KDN53448.1"/>
    <property type="molecule type" value="Genomic_DNA"/>
</dbReference>
<accession>A0A066WLH9</accession>
<evidence type="ECO:0000313" key="2">
    <source>
        <dbReference type="Proteomes" id="UP000027361"/>
    </source>
</evidence>